<accession>A0A183LFH2</accession>
<sequence length="93" mass="10317">MVVGGSQQEILNLSFVLLSTCQQSVLVLFLKEPMLPDRLDPLSPIFTIRDITTELSEPVEIMNQLKLDHYGKPGSTGRPFHPIMVRLSGSAHS</sequence>
<dbReference type="EMBL" id="UZAI01000651">
    <property type="protein sequence ID" value="VDO55283.1"/>
    <property type="molecule type" value="Genomic_DNA"/>
</dbReference>
<evidence type="ECO:0000313" key="1">
    <source>
        <dbReference type="EMBL" id="VDO55283.1"/>
    </source>
</evidence>
<gene>
    <name evidence="1" type="ORF">SMRZ_LOCUS2547</name>
</gene>
<name>A0A183LFH2_9TREM</name>
<dbReference type="AlphaFoldDB" id="A0A183LFH2"/>
<protein>
    <submittedName>
        <fullName evidence="1">Uncharacterized protein</fullName>
    </submittedName>
</protein>
<organism evidence="1 2">
    <name type="scientific">Schistosoma margrebowiei</name>
    <dbReference type="NCBI Taxonomy" id="48269"/>
    <lineage>
        <taxon>Eukaryota</taxon>
        <taxon>Metazoa</taxon>
        <taxon>Spiralia</taxon>
        <taxon>Lophotrochozoa</taxon>
        <taxon>Platyhelminthes</taxon>
        <taxon>Trematoda</taxon>
        <taxon>Digenea</taxon>
        <taxon>Strigeidida</taxon>
        <taxon>Schistosomatoidea</taxon>
        <taxon>Schistosomatidae</taxon>
        <taxon>Schistosoma</taxon>
    </lineage>
</organism>
<keyword evidence="2" id="KW-1185">Reference proteome</keyword>
<proteinExistence type="predicted"/>
<dbReference type="Proteomes" id="UP000277204">
    <property type="component" value="Unassembled WGS sequence"/>
</dbReference>
<reference evidence="1 2" key="1">
    <citation type="submission" date="2018-11" db="EMBL/GenBank/DDBJ databases">
        <authorList>
            <consortium name="Pathogen Informatics"/>
        </authorList>
    </citation>
    <scope>NUCLEOTIDE SEQUENCE [LARGE SCALE GENOMIC DNA]</scope>
    <source>
        <strain evidence="1 2">Zambia</strain>
    </source>
</reference>
<evidence type="ECO:0000313" key="2">
    <source>
        <dbReference type="Proteomes" id="UP000277204"/>
    </source>
</evidence>